<dbReference type="AlphaFoldDB" id="A0A1I4UT04"/>
<sequence length="192" mass="21866">MHKLLLVDFENVQQIDFTHLSDNTDVIIFVGANQKAVPLELVASAQKLGSRIEWQKIEGNGNNALDFHIAYHLGRVAERSPQIHCIVLSKDKGFDPLLRYLNKIGLKVKRINSLLELDPKSVSIDDPNYKRVIDVLGKSDKKNRPRKLKTLSQYIASIFQKNIAQKEIDHIIDMLFANKLITETNNTLSYGF</sequence>
<dbReference type="RefSeq" id="WP_090672627.1">
    <property type="nucleotide sequence ID" value="NZ_CAJNAP010000001.1"/>
</dbReference>
<evidence type="ECO:0000313" key="3">
    <source>
        <dbReference type="EMBL" id="SFM92109.1"/>
    </source>
</evidence>
<name>A0A1I4UT04_9PROT</name>
<dbReference type="InterPro" id="IPR041494">
    <property type="entry name" value="PIN7"/>
</dbReference>
<dbReference type="Proteomes" id="UP000199561">
    <property type="component" value="Unassembled WGS sequence"/>
</dbReference>
<dbReference type="EMBL" id="FOUF01000054">
    <property type="protein sequence ID" value="SFM92109.1"/>
    <property type="molecule type" value="Genomic_DNA"/>
</dbReference>
<dbReference type="EMBL" id="CAJNAP010000001">
    <property type="protein sequence ID" value="CAE6486717.1"/>
    <property type="molecule type" value="Genomic_DNA"/>
</dbReference>
<dbReference type="STRING" id="52442.SAMN05421880_1544"/>
<feature type="domain" description="PIN-like" evidence="1">
    <location>
        <begin position="6"/>
        <end position="105"/>
    </location>
</feature>
<dbReference type="Pfam" id="PF18475">
    <property type="entry name" value="PIN7"/>
    <property type="match status" value="1"/>
</dbReference>
<protein>
    <recommendedName>
        <fullName evidence="1">PIN-like domain-containing protein</fullName>
    </recommendedName>
</protein>
<dbReference type="Proteomes" id="UP000601736">
    <property type="component" value="Unassembled WGS sequence"/>
</dbReference>
<accession>A0A1I4UT04</accession>
<keyword evidence="4" id="KW-1185">Reference proteome</keyword>
<organism evidence="3 4">
    <name type="scientific">Nitrosomonas nitrosa</name>
    <dbReference type="NCBI Taxonomy" id="52442"/>
    <lineage>
        <taxon>Bacteria</taxon>
        <taxon>Pseudomonadati</taxon>
        <taxon>Pseudomonadota</taxon>
        <taxon>Betaproteobacteria</taxon>
        <taxon>Nitrosomonadales</taxon>
        <taxon>Nitrosomonadaceae</taxon>
        <taxon>Nitrosomonas</taxon>
    </lineage>
</organism>
<gene>
    <name evidence="2" type="ORF">NMYAN_10450</name>
    <name evidence="3" type="ORF">SAMN05421880_1544</name>
</gene>
<reference evidence="2" key="2">
    <citation type="submission" date="2021-02" db="EMBL/GenBank/DDBJ databases">
        <authorList>
            <person name="Han P."/>
        </authorList>
    </citation>
    <scope>NUCLEOTIDE SEQUENCE</scope>
    <source>
        <strain evidence="2">Nitrosomonas nitrosa 18-3D</strain>
    </source>
</reference>
<dbReference type="OrthoDB" id="9791898at2"/>
<evidence type="ECO:0000259" key="1">
    <source>
        <dbReference type="Pfam" id="PF18475"/>
    </source>
</evidence>
<proteinExistence type="predicted"/>
<evidence type="ECO:0000313" key="2">
    <source>
        <dbReference type="EMBL" id="CAE6486717.1"/>
    </source>
</evidence>
<reference evidence="3 4" key="1">
    <citation type="submission" date="2016-10" db="EMBL/GenBank/DDBJ databases">
        <authorList>
            <person name="de Groot N.N."/>
        </authorList>
    </citation>
    <scope>NUCLEOTIDE SEQUENCE [LARGE SCALE GENOMIC DNA]</scope>
    <source>
        <strain evidence="3 4">Nm146</strain>
    </source>
</reference>
<evidence type="ECO:0000313" key="4">
    <source>
        <dbReference type="Proteomes" id="UP000199561"/>
    </source>
</evidence>